<dbReference type="GO" id="GO:0003995">
    <property type="term" value="F:acyl-CoA dehydrogenase activity"/>
    <property type="evidence" value="ECO:0007669"/>
    <property type="project" value="TreeGrafter"/>
</dbReference>
<dbReference type="InterPro" id="IPR009100">
    <property type="entry name" value="AcylCoA_DH/oxidase_NM_dom_sf"/>
</dbReference>
<dbReference type="CDD" id="cd00567">
    <property type="entry name" value="ACAD"/>
    <property type="match status" value="1"/>
</dbReference>
<feature type="domain" description="Acyl-CoA dehydrogenase/oxidase C-terminal" evidence="6">
    <location>
        <begin position="225"/>
        <end position="372"/>
    </location>
</feature>
<dbReference type="InterPro" id="IPR006091">
    <property type="entry name" value="Acyl-CoA_Oxase/DH_mid-dom"/>
</dbReference>
<organism evidence="9 10">
    <name type="scientific">Streptomyces brasiliensis</name>
    <dbReference type="NCBI Taxonomy" id="1954"/>
    <lineage>
        <taxon>Bacteria</taxon>
        <taxon>Bacillati</taxon>
        <taxon>Actinomycetota</taxon>
        <taxon>Actinomycetes</taxon>
        <taxon>Kitasatosporales</taxon>
        <taxon>Streptomycetaceae</taxon>
        <taxon>Streptomyces</taxon>
    </lineage>
</organism>
<evidence type="ECO:0000313" key="9">
    <source>
        <dbReference type="EMBL" id="GGJ42873.1"/>
    </source>
</evidence>
<reference evidence="9" key="2">
    <citation type="submission" date="2020-09" db="EMBL/GenBank/DDBJ databases">
        <authorList>
            <person name="Sun Q."/>
            <person name="Ohkuma M."/>
        </authorList>
    </citation>
    <scope>NUCLEOTIDE SEQUENCE</scope>
    <source>
        <strain evidence="9">JCM 3086</strain>
    </source>
</reference>
<dbReference type="InterPro" id="IPR013786">
    <property type="entry name" value="AcylCoA_DH/ox_N"/>
</dbReference>
<evidence type="ECO:0000259" key="6">
    <source>
        <dbReference type="Pfam" id="PF00441"/>
    </source>
</evidence>
<evidence type="ECO:0000256" key="3">
    <source>
        <dbReference type="ARBA" id="ARBA00022630"/>
    </source>
</evidence>
<comment type="cofactor">
    <cofactor evidence="1 5">
        <name>FAD</name>
        <dbReference type="ChEBI" id="CHEBI:57692"/>
    </cofactor>
</comment>
<accession>A0A917L4N5</accession>
<dbReference type="Gene3D" id="2.40.110.10">
    <property type="entry name" value="Butyryl-CoA Dehydrogenase, subunit A, domain 2"/>
    <property type="match status" value="1"/>
</dbReference>
<gene>
    <name evidence="9" type="ORF">GCM10010121_062640</name>
</gene>
<comment type="caution">
    <text evidence="9">The sequence shown here is derived from an EMBL/GenBank/DDBJ whole genome shotgun (WGS) entry which is preliminary data.</text>
</comment>
<dbReference type="GO" id="GO:0046359">
    <property type="term" value="P:butyrate catabolic process"/>
    <property type="evidence" value="ECO:0007669"/>
    <property type="project" value="TreeGrafter"/>
</dbReference>
<dbReference type="Pfam" id="PF02771">
    <property type="entry name" value="Acyl-CoA_dh_N"/>
    <property type="match status" value="1"/>
</dbReference>
<dbReference type="Pfam" id="PF02770">
    <property type="entry name" value="Acyl-CoA_dh_M"/>
    <property type="match status" value="1"/>
</dbReference>
<keyword evidence="3 5" id="KW-0285">Flavoprotein</keyword>
<reference evidence="9" key="1">
    <citation type="journal article" date="2014" name="Int. J. Syst. Evol. Microbiol.">
        <title>Complete genome sequence of Corynebacterium casei LMG S-19264T (=DSM 44701T), isolated from a smear-ripened cheese.</title>
        <authorList>
            <consortium name="US DOE Joint Genome Institute (JGI-PGF)"/>
            <person name="Walter F."/>
            <person name="Albersmeier A."/>
            <person name="Kalinowski J."/>
            <person name="Ruckert C."/>
        </authorList>
    </citation>
    <scope>NUCLEOTIDE SEQUENCE</scope>
    <source>
        <strain evidence="9">JCM 3086</strain>
    </source>
</reference>
<dbReference type="GO" id="GO:0050660">
    <property type="term" value="F:flavin adenine dinucleotide binding"/>
    <property type="evidence" value="ECO:0007669"/>
    <property type="project" value="InterPro"/>
</dbReference>
<dbReference type="AlphaFoldDB" id="A0A917L4N5"/>
<dbReference type="SUPFAM" id="SSF56645">
    <property type="entry name" value="Acyl-CoA dehydrogenase NM domain-like"/>
    <property type="match status" value="1"/>
</dbReference>
<feature type="domain" description="Acyl-CoA oxidase/dehydrogenase middle" evidence="7">
    <location>
        <begin position="123"/>
        <end position="213"/>
    </location>
</feature>
<dbReference type="RefSeq" id="WP_189314642.1">
    <property type="nucleotide sequence ID" value="NZ_BMQA01000027.1"/>
</dbReference>
<dbReference type="InterPro" id="IPR009075">
    <property type="entry name" value="AcylCo_DH/oxidase_C"/>
</dbReference>
<dbReference type="GO" id="GO:0033539">
    <property type="term" value="P:fatty acid beta-oxidation using acyl-CoA dehydrogenase"/>
    <property type="evidence" value="ECO:0007669"/>
    <property type="project" value="TreeGrafter"/>
</dbReference>
<evidence type="ECO:0000259" key="7">
    <source>
        <dbReference type="Pfam" id="PF02770"/>
    </source>
</evidence>
<comment type="similarity">
    <text evidence="2 5">Belongs to the acyl-CoA dehydrogenase family.</text>
</comment>
<dbReference type="PANTHER" id="PTHR43884">
    <property type="entry name" value="ACYL-COA DEHYDROGENASE"/>
    <property type="match status" value="1"/>
</dbReference>
<evidence type="ECO:0000256" key="2">
    <source>
        <dbReference type="ARBA" id="ARBA00009347"/>
    </source>
</evidence>
<dbReference type="Gene3D" id="1.10.540.10">
    <property type="entry name" value="Acyl-CoA dehydrogenase/oxidase, N-terminal domain"/>
    <property type="match status" value="1"/>
</dbReference>
<dbReference type="Pfam" id="PF00441">
    <property type="entry name" value="Acyl-CoA_dh_1"/>
    <property type="match status" value="1"/>
</dbReference>
<feature type="domain" description="Acyl-CoA dehydrogenase/oxidase N-terminal" evidence="8">
    <location>
        <begin position="7"/>
        <end position="117"/>
    </location>
</feature>
<sequence length="383" mass="40980">MDFELPEEAVDLRNAVTAFAQDRLAPDALARAHQDEYPWDAAKLIADQGLLGLTIPEAKGGQGGTLLDAVIAIQAVAAACPRSADVVQAGNFGPVRTFAEYATDEQRERFLPGILAGQQVISLCMSEPEAGSAVTDLQTSATKVDGGWLINGTKVFSTHSTEASVYLVYVRFSAGVGGIGSVLVERGAAGLEIGPPIAYMNGEHWCELHFVDCFVPDSMVLLGEGGFKRQMGGFNIERIGNASRSIAVGRYAFDRAVEHALTRHQFGRPIAEFQGLQWMFADVALDLEAAQLLLMKAAVNADRGLPSADETAMAKLAANKAGFAAADLAVQVMGAAGFSQDELAEYCLRRTRGWRIAGGSTEILKNRLAESVFGRRFNQRAPK</sequence>
<dbReference type="EMBL" id="BMQA01000027">
    <property type="protein sequence ID" value="GGJ42873.1"/>
    <property type="molecule type" value="Genomic_DNA"/>
</dbReference>
<evidence type="ECO:0000259" key="8">
    <source>
        <dbReference type="Pfam" id="PF02771"/>
    </source>
</evidence>
<evidence type="ECO:0000256" key="1">
    <source>
        <dbReference type="ARBA" id="ARBA00001974"/>
    </source>
</evidence>
<keyword evidence="5" id="KW-0560">Oxidoreductase</keyword>
<protein>
    <submittedName>
        <fullName evidence="9">Acyl-CoA dehydrogenase</fullName>
    </submittedName>
</protein>
<name>A0A917L4N5_9ACTN</name>
<dbReference type="PANTHER" id="PTHR43884:SF12">
    <property type="entry name" value="ISOVALERYL-COA DEHYDROGENASE, MITOCHONDRIAL-RELATED"/>
    <property type="match status" value="1"/>
</dbReference>
<dbReference type="InterPro" id="IPR037069">
    <property type="entry name" value="AcylCoA_DH/ox_N_sf"/>
</dbReference>
<evidence type="ECO:0000313" key="10">
    <source>
        <dbReference type="Proteomes" id="UP000657574"/>
    </source>
</evidence>
<dbReference type="SUPFAM" id="SSF47203">
    <property type="entry name" value="Acyl-CoA dehydrogenase C-terminal domain-like"/>
    <property type="match status" value="1"/>
</dbReference>
<dbReference type="Gene3D" id="1.20.140.10">
    <property type="entry name" value="Butyryl-CoA Dehydrogenase, subunit A, domain 3"/>
    <property type="match status" value="1"/>
</dbReference>
<evidence type="ECO:0000256" key="4">
    <source>
        <dbReference type="ARBA" id="ARBA00022827"/>
    </source>
</evidence>
<dbReference type="InterPro" id="IPR036250">
    <property type="entry name" value="AcylCo_DH-like_C"/>
</dbReference>
<evidence type="ECO:0000256" key="5">
    <source>
        <dbReference type="RuleBase" id="RU362125"/>
    </source>
</evidence>
<proteinExistence type="inferred from homology"/>
<keyword evidence="4 5" id="KW-0274">FAD</keyword>
<dbReference type="InterPro" id="IPR046373">
    <property type="entry name" value="Acyl-CoA_Oxase/DH_mid-dom_sf"/>
</dbReference>
<dbReference type="Proteomes" id="UP000657574">
    <property type="component" value="Unassembled WGS sequence"/>
</dbReference>
<keyword evidence="10" id="KW-1185">Reference proteome</keyword>